<organism evidence="1 2">
    <name type="scientific">Mauremys mutica</name>
    <name type="common">yellowpond turtle</name>
    <dbReference type="NCBI Taxonomy" id="74926"/>
    <lineage>
        <taxon>Eukaryota</taxon>
        <taxon>Metazoa</taxon>
        <taxon>Chordata</taxon>
        <taxon>Craniata</taxon>
        <taxon>Vertebrata</taxon>
        <taxon>Euteleostomi</taxon>
        <taxon>Archelosauria</taxon>
        <taxon>Testudinata</taxon>
        <taxon>Testudines</taxon>
        <taxon>Cryptodira</taxon>
        <taxon>Durocryptodira</taxon>
        <taxon>Testudinoidea</taxon>
        <taxon>Geoemydidae</taxon>
        <taxon>Geoemydinae</taxon>
        <taxon>Mauremys</taxon>
    </lineage>
</organism>
<proteinExistence type="predicted"/>
<accession>A0A9D3X647</accession>
<dbReference type="EMBL" id="JAHDVG010000482">
    <property type="protein sequence ID" value="KAH1173522.1"/>
    <property type="molecule type" value="Genomic_DNA"/>
</dbReference>
<protein>
    <submittedName>
        <fullName evidence="1">Uncharacterized protein</fullName>
    </submittedName>
</protein>
<sequence>MCSPGEPQCWWMLWLPCDRGANPGHARKQWRMTAAESPGSLAHSQGRFKAHYSSSATVERSCKRQKPDAATSSASPIVGCGPVCWGLEKMWSLPISGESFKGSLSSLTA</sequence>
<evidence type="ECO:0000313" key="2">
    <source>
        <dbReference type="Proteomes" id="UP000827986"/>
    </source>
</evidence>
<comment type="caution">
    <text evidence="1">The sequence shown here is derived from an EMBL/GenBank/DDBJ whole genome shotgun (WGS) entry which is preliminary data.</text>
</comment>
<reference evidence="1" key="1">
    <citation type="submission" date="2021-09" db="EMBL/GenBank/DDBJ databases">
        <title>The genome of Mauremys mutica provides insights into the evolution of semi-aquatic lifestyle.</title>
        <authorList>
            <person name="Gong S."/>
            <person name="Gao Y."/>
        </authorList>
    </citation>
    <scope>NUCLEOTIDE SEQUENCE</scope>
    <source>
        <strain evidence="1">MM-2020</strain>
        <tissue evidence="1">Muscle</tissue>
    </source>
</reference>
<gene>
    <name evidence="1" type="ORF">KIL84_017361</name>
</gene>
<evidence type="ECO:0000313" key="1">
    <source>
        <dbReference type="EMBL" id="KAH1173522.1"/>
    </source>
</evidence>
<dbReference type="Proteomes" id="UP000827986">
    <property type="component" value="Unassembled WGS sequence"/>
</dbReference>
<keyword evidence="2" id="KW-1185">Reference proteome</keyword>
<dbReference type="AlphaFoldDB" id="A0A9D3X647"/>
<name>A0A9D3X647_9SAUR</name>